<proteinExistence type="predicted"/>
<dbReference type="Pfam" id="PF01047">
    <property type="entry name" value="MarR"/>
    <property type="match status" value="1"/>
</dbReference>
<dbReference type="GeneID" id="84690930"/>
<evidence type="ECO:0000256" key="2">
    <source>
        <dbReference type="ARBA" id="ARBA00023125"/>
    </source>
</evidence>
<protein>
    <submittedName>
        <fullName evidence="5">MarR family transcriptional regulator</fullName>
    </submittedName>
</protein>
<dbReference type="InterPro" id="IPR036390">
    <property type="entry name" value="WH_DNA-bd_sf"/>
</dbReference>
<dbReference type="Proteomes" id="UP000809137">
    <property type="component" value="Unassembled WGS sequence"/>
</dbReference>
<reference evidence="5 6" key="1">
    <citation type="submission" date="2021-01" db="EMBL/GenBank/DDBJ databases">
        <title>Complete genome sequence of Pantoea eucrina OB49, a heavy metal tolerant bacterium with PGPR potential isolated from wheat in Algeria.</title>
        <authorList>
            <person name="Lekired A."/>
            <person name="Ouzari I.H."/>
        </authorList>
    </citation>
    <scope>NUCLEOTIDE SEQUENCE [LARGE SCALE GENOMIC DNA]</scope>
    <source>
        <strain evidence="5 6">OB49</strain>
    </source>
</reference>
<gene>
    <name evidence="5" type="ORF">JJB79_03340</name>
</gene>
<dbReference type="PANTHER" id="PTHR33164">
    <property type="entry name" value="TRANSCRIPTIONAL REGULATOR, MARR FAMILY"/>
    <property type="match status" value="1"/>
</dbReference>
<keyword evidence="3" id="KW-0804">Transcription</keyword>
<evidence type="ECO:0000313" key="5">
    <source>
        <dbReference type="EMBL" id="MBM0746463.1"/>
    </source>
</evidence>
<evidence type="ECO:0000313" key="6">
    <source>
        <dbReference type="Proteomes" id="UP000809137"/>
    </source>
</evidence>
<dbReference type="InterPro" id="IPR039422">
    <property type="entry name" value="MarR/SlyA-like"/>
</dbReference>
<name>A0ABS1Z359_9GAMM</name>
<dbReference type="SUPFAM" id="SSF46785">
    <property type="entry name" value="Winged helix' DNA-binding domain"/>
    <property type="match status" value="1"/>
</dbReference>
<comment type="caution">
    <text evidence="5">The sequence shown here is derived from an EMBL/GenBank/DDBJ whole genome shotgun (WGS) entry which is preliminary data.</text>
</comment>
<organism evidence="5 6">
    <name type="scientific">Pantoea eucrina</name>
    <dbReference type="NCBI Taxonomy" id="472693"/>
    <lineage>
        <taxon>Bacteria</taxon>
        <taxon>Pseudomonadati</taxon>
        <taxon>Pseudomonadota</taxon>
        <taxon>Gammaproteobacteria</taxon>
        <taxon>Enterobacterales</taxon>
        <taxon>Erwiniaceae</taxon>
        <taxon>Pantoea</taxon>
    </lineage>
</organism>
<dbReference type="SMART" id="SM00347">
    <property type="entry name" value="HTH_MARR"/>
    <property type="match status" value="1"/>
</dbReference>
<evidence type="ECO:0000256" key="1">
    <source>
        <dbReference type="ARBA" id="ARBA00023015"/>
    </source>
</evidence>
<accession>A0ABS1Z359</accession>
<evidence type="ECO:0000259" key="4">
    <source>
        <dbReference type="PROSITE" id="PS50995"/>
    </source>
</evidence>
<keyword evidence="6" id="KW-1185">Reference proteome</keyword>
<sequence length="143" mass="15869">MTDYPQPFSRLLHQTAHAWRLAVDRRLKESDLSMSSWMAIASVATASQPLTQKALAQQLGLEDASVVPLVDRLVKQQLLARLQTPEDRRKRLLVLTTQGEQAFTQVKAQADDLRSQLLADIDPAALAVTETVLQQLLDRLGSA</sequence>
<dbReference type="RefSeq" id="WP_039383731.1">
    <property type="nucleotide sequence ID" value="NZ_CP083448.1"/>
</dbReference>
<dbReference type="InterPro" id="IPR036388">
    <property type="entry name" value="WH-like_DNA-bd_sf"/>
</dbReference>
<keyword evidence="2" id="KW-0238">DNA-binding</keyword>
<dbReference type="InterPro" id="IPR000835">
    <property type="entry name" value="HTH_MarR-typ"/>
</dbReference>
<evidence type="ECO:0000256" key="3">
    <source>
        <dbReference type="ARBA" id="ARBA00023163"/>
    </source>
</evidence>
<dbReference type="PRINTS" id="PR00598">
    <property type="entry name" value="HTHMARR"/>
</dbReference>
<feature type="domain" description="HTH marR-type" evidence="4">
    <location>
        <begin position="5"/>
        <end position="142"/>
    </location>
</feature>
<dbReference type="PROSITE" id="PS50995">
    <property type="entry name" value="HTH_MARR_2"/>
    <property type="match status" value="1"/>
</dbReference>
<dbReference type="PANTHER" id="PTHR33164:SF64">
    <property type="entry name" value="TRANSCRIPTIONAL REGULATOR SLYA"/>
    <property type="match status" value="1"/>
</dbReference>
<dbReference type="EMBL" id="JAFCXS010000001">
    <property type="protein sequence ID" value="MBM0746463.1"/>
    <property type="molecule type" value="Genomic_DNA"/>
</dbReference>
<dbReference type="Gene3D" id="1.10.10.10">
    <property type="entry name" value="Winged helix-like DNA-binding domain superfamily/Winged helix DNA-binding domain"/>
    <property type="match status" value="1"/>
</dbReference>
<keyword evidence="1" id="KW-0805">Transcription regulation</keyword>